<sequence length="100" mass="11304">MVVKIFGKDSCDVCKSMQEKFKIFLEHWNIAGRVEVKYHSIDTVDGLAEAALQDATDVPAIIIEKGGQELIRWQGRAVESKEFKPHFESLIKEGSLNLNK</sequence>
<organism evidence="1 2">
    <name type="scientific">Candidatus Desantisbacteria bacterium CG_4_10_14_0_8_um_filter_39_17</name>
    <dbReference type="NCBI Taxonomy" id="1974542"/>
    <lineage>
        <taxon>Bacteria</taxon>
        <taxon>Candidatus Desantisiibacteriota</taxon>
    </lineage>
</organism>
<reference evidence="2" key="1">
    <citation type="submission" date="2017-09" db="EMBL/GenBank/DDBJ databases">
        <title>Depth-based differentiation of microbial function through sediment-hosted aquifers and enrichment of novel symbionts in the deep terrestrial subsurface.</title>
        <authorList>
            <person name="Probst A.J."/>
            <person name="Ladd B."/>
            <person name="Jarett J.K."/>
            <person name="Geller-Mcgrath D.E."/>
            <person name="Sieber C.M.K."/>
            <person name="Emerson J.B."/>
            <person name="Anantharaman K."/>
            <person name="Thomas B.C."/>
            <person name="Malmstrom R."/>
            <person name="Stieglmeier M."/>
            <person name="Klingl A."/>
            <person name="Woyke T."/>
            <person name="Ryan C.M."/>
            <person name="Banfield J.F."/>
        </authorList>
    </citation>
    <scope>NUCLEOTIDE SEQUENCE [LARGE SCALE GENOMIC DNA]</scope>
</reference>
<gene>
    <name evidence="1" type="ORF">COY51_02570</name>
</gene>
<protein>
    <recommendedName>
        <fullName evidence="3">Thioredoxin-like fold domain-containing protein</fullName>
    </recommendedName>
</protein>
<dbReference type="AlphaFoldDB" id="A0A2H9PBX5"/>
<dbReference type="SUPFAM" id="SSF52833">
    <property type="entry name" value="Thioredoxin-like"/>
    <property type="match status" value="1"/>
</dbReference>
<dbReference type="InterPro" id="IPR036249">
    <property type="entry name" value="Thioredoxin-like_sf"/>
</dbReference>
<dbReference type="CDD" id="cd01659">
    <property type="entry name" value="TRX_superfamily"/>
    <property type="match status" value="1"/>
</dbReference>
<name>A0A2H9PBX5_9BACT</name>
<evidence type="ECO:0000313" key="2">
    <source>
        <dbReference type="Proteomes" id="UP000234145"/>
    </source>
</evidence>
<comment type="caution">
    <text evidence="1">The sequence shown here is derived from an EMBL/GenBank/DDBJ whole genome shotgun (WGS) entry which is preliminary data.</text>
</comment>
<evidence type="ECO:0000313" key="1">
    <source>
        <dbReference type="EMBL" id="PIZ16502.1"/>
    </source>
</evidence>
<dbReference type="Gene3D" id="3.40.30.10">
    <property type="entry name" value="Glutaredoxin"/>
    <property type="match status" value="1"/>
</dbReference>
<accession>A0A2H9PBX5</accession>
<proteinExistence type="predicted"/>
<evidence type="ECO:0008006" key="3">
    <source>
        <dbReference type="Google" id="ProtNLM"/>
    </source>
</evidence>
<dbReference type="EMBL" id="PFMS01000044">
    <property type="protein sequence ID" value="PIZ16502.1"/>
    <property type="molecule type" value="Genomic_DNA"/>
</dbReference>
<dbReference type="Proteomes" id="UP000234145">
    <property type="component" value="Unassembled WGS sequence"/>
</dbReference>